<proteinExistence type="predicted"/>
<feature type="domain" description="Trigger factor C-terminal" evidence="2">
    <location>
        <begin position="173"/>
        <end position="306"/>
    </location>
</feature>
<sequence>MHVNRMVAVRSARSSSPQPDARMHFVEIPSVPLAHLRAPEGALMDIKVIDENRSPIECVVSLSAEETAVLARGAWIRMARLLKTDDEHVREKVDAMFTRREKAQAVAGIVMANAAHQAFDTLGVTFLLTPQFVVPDEWDEDQAISFTTRAFPVPDMELDLESPIAVGEDETPEEAARRALRQRLHGTMPQALLDEAVKERREEFRGELASKGQTYREYRIEHGVKPAEVEERLEAEARKALEEDIALDLAFMRKGLEATENDELAALSRLKPGSEIELKREFLETGHACLLRQEARRGAAVRWAVENLVQ</sequence>
<gene>
    <name evidence="3" type="ORF">C1881_09405</name>
</gene>
<dbReference type="SUPFAM" id="SSF109998">
    <property type="entry name" value="Triger factor/SurA peptide-binding domain-like"/>
    <property type="match status" value="1"/>
</dbReference>
<evidence type="ECO:0000313" key="3">
    <source>
        <dbReference type="EMBL" id="RDB55511.1"/>
    </source>
</evidence>
<organism evidence="3 4">
    <name type="scientific">Slackia isoflavoniconvertens</name>
    <dbReference type="NCBI Taxonomy" id="572010"/>
    <lineage>
        <taxon>Bacteria</taxon>
        <taxon>Bacillati</taxon>
        <taxon>Actinomycetota</taxon>
        <taxon>Coriobacteriia</taxon>
        <taxon>Eggerthellales</taxon>
        <taxon>Eggerthellaceae</taxon>
        <taxon>Slackia</taxon>
    </lineage>
</organism>
<dbReference type="InterPro" id="IPR027304">
    <property type="entry name" value="Trigger_fact/SurA_dom_sf"/>
</dbReference>
<dbReference type="Proteomes" id="UP000253975">
    <property type="component" value="Unassembled WGS sequence"/>
</dbReference>
<evidence type="ECO:0000256" key="1">
    <source>
        <dbReference type="SAM" id="MobiDB-lite"/>
    </source>
</evidence>
<dbReference type="AlphaFoldDB" id="A0A369L736"/>
<dbReference type="InterPro" id="IPR008880">
    <property type="entry name" value="Trigger_fac_C"/>
</dbReference>
<dbReference type="GO" id="GO:0006457">
    <property type="term" value="P:protein folding"/>
    <property type="evidence" value="ECO:0007669"/>
    <property type="project" value="InterPro"/>
</dbReference>
<name>A0A369L736_9ACTN</name>
<reference evidence="3 4" key="1">
    <citation type="journal article" date="2018" name="Elife">
        <title>Discovery and characterization of a prevalent human gut bacterial enzyme sufficient for the inactivation of a family of plant toxins.</title>
        <authorList>
            <person name="Koppel N."/>
            <person name="Bisanz J.E."/>
            <person name="Pandelia M.E."/>
            <person name="Turnbaugh P.J."/>
            <person name="Balskus E.P."/>
        </authorList>
    </citation>
    <scope>NUCLEOTIDE SEQUENCE [LARGE SCALE GENOMIC DNA]</scope>
    <source>
        <strain evidence="3 4">OB21 GAM31</strain>
    </source>
</reference>
<dbReference type="Pfam" id="PF05698">
    <property type="entry name" value="Trigger_C"/>
    <property type="match status" value="1"/>
</dbReference>
<dbReference type="EMBL" id="PPTO01000019">
    <property type="protein sequence ID" value="RDB55511.1"/>
    <property type="molecule type" value="Genomic_DNA"/>
</dbReference>
<protein>
    <recommendedName>
        <fullName evidence="2">Trigger factor C-terminal domain-containing protein</fullName>
    </recommendedName>
</protein>
<evidence type="ECO:0000259" key="2">
    <source>
        <dbReference type="Pfam" id="PF05698"/>
    </source>
</evidence>
<evidence type="ECO:0000313" key="4">
    <source>
        <dbReference type="Proteomes" id="UP000253975"/>
    </source>
</evidence>
<feature type="region of interest" description="Disordered" evidence="1">
    <location>
        <begin position="1"/>
        <end position="20"/>
    </location>
</feature>
<feature type="compositionally biased region" description="Low complexity" evidence="1">
    <location>
        <begin position="7"/>
        <end position="16"/>
    </location>
</feature>
<accession>A0A369L736</accession>
<comment type="caution">
    <text evidence="3">The sequence shown here is derived from an EMBL/GenBank/DDBJ whole genome shotgun (WGS) entry which is preliminary data.</text>
</comment>
<dbReference type="GO" id="GO:0015031">
    <property type="term" value="P:protein transport"/>
    <property type="evidence" value="ECO:0007669"/>
    <property type="project" value="InterPro"/>
</dbReference>